<sequence length="451" mass="51682">MKIKRWKWLLFGTVLLMITVIALCVLSQRNIQKYEPSEEVFGNPLMGYAPCAWNAEVREDVSLLYMDVTWAELEPEEGKYNWEEIEKENQLDRWREEGKHIVLRFVCDVPGAEKHMDIPEWLYKKTDQAGTWYDVEFGKGFSPDYNKEQFIAYHRKAVEAMGEHWGQDGLISYIELGSLGHWGEWHVNYSAGIQRLPLEDVREQYVSPWVDAFPEAMLLMRRPFSHAAKYKTGLYNDMTGEPSETAAWLNEIEAGGDLSQTNEEKALVSMTDFWKKAPVGGEFTSSLSMEEMLKASLSQTVELIRESHTTFLGPNAANPGFLQGYETVLKNMGYRLWISEAILSWSPGGAKLELTWENNGTAPFYKNWKVWLYVTDETGNTIEKKQVEILLPSVLPGESIHTATLLETEELLKLAGEKYSISVGVEDPMTGKMNVRFAMQCEFKSGKNFLW</sequence>
<dbReference type="InterPro" id="IPR032267">
    <property type="entry name" value="DUF4832"/>
</dbReference>
<dbReference type="SUPFAM" id="SSF51445">
    <property type="entry name" value="(Trans)glycosidases"/>
    <property type="match status" value="1"/>
</dbReference>
<name>A0ABV1CMD6_9FIRM</name>
<dbReference type="InterPro" id="IPR017853">
    <property type="entry name" value="GH"/>
</dbReference>
<accession>A0ABV1CMD6</accession>
<organism evidence="2 3">
    <name type="scientific">Blautia acetigignens</name>
    <dbReference type="NCBI Taxonomy" id="2981783"/>
    <lineage>
        <taxon>Bacteria</taxon>
        <taxon>Bacillati</taxon>
        <taxon>Bacillota</taxon>
        <taxon>Clostridia</taxon>
        <taxon>Lachnospirales</taxon>
        <taxon>Lachnospiraceae</taxon>
        <taxon>Blautia</taxon>
    </lineage>
</organism>
<dbReference type="RefSeq" id="WP_349083899.1">
    <property type="nucleotide sequence ID" value="NZ_JBBNFW010000173.1"/>
</dbReference>
<comment type="caution">
    <text evidence="2">The sequence shown here is derived from an EMBL/GenBank/DDBJ whole genome shotgun (WGS) entry which is preliminary data.</text>
</comment>
<dbReference type="Pfam" id="PF16116">
    <property type="entry name" value="DUF4832"/>
    <property type="match status" value="1"/>
</dbReference>
<dbReference type="Gene3D" id="3.20.20.80">
    <property type="entry name" value="Glycosidases"/>
    <property type="match status" value="1"/>
</dbReference>
<reference evidence="2 3" key="1">
    <citation type="submission" date="2024-04" db="EMBL/GenBank/DDBJ databases">
        <title>Human intestinal bacterial collection.</title>
        <authorList>
            <person name="Pauvert C."/>
            <person name="Hitch T.C.A."/>
            <person name="Clavel T."/>
        </authorList>
    </citation>
    <scope>NUCLEOTIDE SEQUENCE [LARGE SCALE GENOMIC DNA]</scope>
    <source>
        <strain evidence="2 3">CLA-AA-H161</strain>
    </source>
</reference>
<evidence type="ECO:0000313" key="2">
    <source>
        <dbReference type="EMBL" id="MEQ2413580.1"/>
    </source>
</evidence>
<proteinExistence type="predicted"/>
<protein>
    <submittedName>
        <fullName evidence="2">DUF4832 domain-containing protein</fullName>
    </submittedName>
</protein>
<keyword evidence="3" id="KW-1185">Reference proteome</keyword>
<dbReference type="EMBL" id="JBBNFW010000173">
    <property type="protein sequence ID" value="MEQ2413580.1"/>
    <property type="molecule type" value="Genomic_DNA"/>
</dbReference>
<feature type="domain" description="DUF4832" evidence="1">
    <location>
        <begin position="231"/>
        <end position="430"/>
    </location>
</feature>
<dbReference type="Proteomes" id="UP001470752">
    <property type="component" value="Unassembled WGS sequence"/>
</dbReference>
<evidence type="ECO:0000313" key="3">
    <source>
        <dbReference type="Proteomes" id="UP001470752"/>
    </source>
</evidence>
<evidence type="ECO:0000259" key="1">
    <source>
        <dbReference type="Pfam" id="PF16116"/>
    </source>
</evidence>
<gene>
    <name evidence="2" type="ORF">AAAX94_11205</name>
</gene>